<dbReference type="SMART" id="SM00700">
    <property type="entry name" value="JHBP"/>
    <property type="match status" value="1"/>
</dbReference>
<evidence type="ECO:0000313" key="6">
    <source>
        <dbReference type="Proteomes" id="UP001329430"/>
    </source>
</evidence>
<feature type="signal peptide" evidence="4">
    <location>
        <begin position="1"/>
        <end position="24"/>
    </location>
</feature>
<comment type="similarity">
    <text evidence="3">Belongs to the TO family.</text>
</comment>
<comment type="caution">
    <text evidence="5">The sequence shown here is derived from an EMBL/GenBank/DDBJ whole genome shotgun (WGS) entry which is preliminary data.</text>
</comment>
<dbReference type="EMBL" id="JAVRBK010000010">
    <property type="protein sequence ID" value="KAK5638908.1"/>
    <property type="molecule type" value="Genomic_DNA"/>
</dbReference>
<keyword evidence="1 4" id="KW-0732">Signal</keyword>
<reference evidence="5 6" key="1">
    <citation type="journal article" date="2024" name="Insects">
        <title>An Improved Chromosome-Level Genome Assembly of the Firefly Pyrocoelia pectoralis.</title>
        <authorList>
            <person name="Fu X."/>
            <person name="Meyer-Rochow V.B."/>
            <person name="Ballantyne L."/>
            <person name="Zhu X."/>
        </authorList>
    </citation>
    <scope>NUCLEOTIDE SEQUENCE [LARGE SCALE GENOMIC DNA]</scope>
    <source>
        <strain evidence="5">XCY_ONT2</strain>
    </source>
</reference>
<dbReference type="Gene3D" id="3.15.10.30">
    <property type="entry name" value="Haemolymph juvenile hormone binding protein"/>
    <property type="match status" value="1"/>
</dbReference>
<proteinExistence type="inferred from homology"/>
<dbReference type="GO" id="GO:0005615">
    <property type="term" value="C:extracellular space"/>
    <property type="evidence" value="ECO:0007669"/>
    <property type="project" value="TreeGrafter"/>
</dbReference>
<sequence length="250" mass="28367">MFAFWVQLFCFFLIILPRINLTLSENLKVCKRTHPNLNECFRDAVQDALPKIKDGISKLHFLPIEPFEIASMSIAAGHSAVQVVQNYNNLKLYELSKSVVNSAKLEHTEDGFKAEIDVTIPLVRAEANYHVDGKLLMLPIAGDGKCTLIFKESKAVINMIGHKIEKKGKTYLEIIDLKVEFVPKDADFHYDNLFNGDKALGDSMNTLINENWKELFDEIRPGFEEIFSKLFKNAANSIFTKVPGEDIFPL</sequence>
<keyword evidence="2" id="KW-0090">Biological rhythms</keyword>
<dbReference type="Proteomes" id="UP001329430">
    <property type="component" value="Chromosome 10"/>
</dbReference>
<dbReference type="PANTHER" id="PTHR11008:SF18">
    <property type="entry name" value="BCDNA.GH05536-RELATED"/>
    <property type="match status" value="1"/>
</dbReference>
<dbReference type="PANTHER" id="PTHR11008">
    <property type="entry name" value="PROTEIN TAKEOUT-LIKE PROTEIN"/>
    <property type="match status" value="1"/>
</dbReference>
<organism evidence="5 6">
    <name type="scientific">Pyrocoelia pectoralis</name>
    <dbReference type="NCBI Taxonomy" id="417401"/>
    <lineage>
        <taxon>Eukaryota</taxon>
        <taxon>Metazoa</taxon>
        <taxon>Ecdysozoa</taxon>
        <taxon>Arthropoda</taxon>
        <taxon>Hexapoda</taxon>
        <taxon>Insecta</taxon>
        <taxon>Pterygota</taxon>
        <taxon>Neoptera</taxon>
        <taxon>Endopterygota</taxon>
        <taxon>Coleoptera</taxon>
        <taxon>Polyphaga</taxon>
        <taxon>Elateriformia</taxon>
        <taxon>Elateroidea</taxon>
        <taxon>Lampyridae</taxon>
        <taxon>Lampyrinae</taxon>
        <taxon>Pyrocoelia</taxon>
    </lineage>
</organism>
<dbReference type="FunFam" id="3.15.10.30:FF:000001">
    <property type="entry name" value="Takeout-like protein 1"/>
    <property type="match status" value="1"/>
</dbReference>
<evidence type="ECO:0000313" key="5">
    <source>
        <dbReference type="EMBL" id="KAK5638908.1"/>
    </source>
</evidence>
<protein>
    <recommendedName>
        <fullName evidence="7">Protein takeout</fullName>
    </recommendedName>
</protein>
<feature type="chain" id="PRO_5042931639" description="Protein takeout" evidence="4">
    <location>
        <begin position="25"/>
        <end position="250"/>
    </location>
</feature>
<evidence type="ECO:0000256" key="1">
    <source>
        <dbReference type="ARBA" id="ARBA00022729"/>
    </source>
</evidence>
<evidence type="ECO:0000256" key="4">
    <source>
        <dbReference type="SAM" id="SignalP"/>
    </source>
</evidence>
<keyword evidence="6" id="KW-1185">Reference proteome</keyword>
<dbReference type="InterPro" id="IPR010562">
    <property type="entry name" value="Haemolymph_juvenile_hormone-bd"/>
</dbReference>
<evidence type="ECO:0008006" key="7">
    <source>
        <dbReference type="Google" id="ProtNLM"/>
    </source>
</evidence>
<evidence type="ECO:0000256" key="2">
    <source>
        <dbReference type="ARBA" id="ARBA00023108"/>
    </source>
</evidence>
<evidence type="ECO:0000256" key="3">
    <source>
        <dbReference type="ARBA" id="ARBA00060902"/>
    </source>
</evidence>
<dbReference type="InterPro" id="IPR038606">
    <property type="entry name" value="To_sf"/>
</dbReference>
<dbReference type="Pfam" id="PF06585">
    <property type="entry name" value="JHBP"/>
    <property type="match status" value="1"/>
</dbReference>
<name>A0AAN7V1B3_9COLE</name>
<gene>
    <name evidence="5" type="ORF">RI129_013203</name>
</gene>
<dbReference type="GO" id="GO:0007623">
    <property type="term" value="P:circadian rhythm"/>
    <property type="evidence" value="ECO:0007669"/>
    <property type="project" value="UniProtKB-ARBA"/>
</dbReference>
<accession>A0AAN7V1B3</accession>
<dbReference type="AlphaFoldDB" id="A0AAN7V1B3"/>